<evidence type="ECO:0000256" key="3">
    <source>
        <dbReference type="ARBA" id="ARBA00009587"/>
    </source>
</evidence>
<dbReference type="EMBL" id="JAVRFI010000004">
    <property type="protein sequence ID" value="MDT0449238.1"/>
    <property type="molecule type" value="Genomic_DNA"/>
</dbReference>
<dbReference type="Proteomes" id="UP001180531">
    <property type="component" value="Unassembled WGS sequence"/>
</dbReference>
<evidence type="ECO:0000259" key="11">
    <source>
        <dbReference type="Pfam" id="PF03007"/>
    </source>
</evidence>
<evidence type="ECO:0000256" key="9">
    <source>
        <dbReference type="ARBA" id="ARBA00023315"/>
    </source>
</evidence>
<dbReference type="SUPFAM" id="SSF52777">
    <property type="entry name" value="CoA-dependent acyltransferases"/>
    <property type="match status" value="1"/>
</dbReference>
<dbReference type="PANTHER" id="PTHR31650:SF1">
    <property type="entry name" value="WAX ESTER SYNTHASE_DIACYLGLYCEROL ACYLTRANSFERASE 4-RELATED"/>
    <property type="match status" value="1"/>
</dbReference>
<evidence type="ECO:0000256" key="6">
    <source>
        <dbReference type="ARBA" id="ARBA00022679"/>
    </source>
</evidence>
<gene>
    <name evidence="13" type="ORF">RM609_09130</name>
</gene>
<evidence type="ECO:0000256" key="2">
    <source>
        <dbReference type="ARBA" id="ARBA00005189"/>
    </source>
</evidence>
<feature type="domain" description="O-acyltransferase WSD1 C-terminal" evidence="12">
    <location>
        <begin position="244"/>
        <end position="384"/>
    </location>
</feature>
<name>A0ABU2SKB8_9ACTN</name>
<evidence type="ECO:0000259" key="12">
    <source>
        <dbReference type="Pfam" id="PF06974"/>
    </source>
</evidence>
<reference evidence="13" key="1">
    <citation type="submission" date="2024-05" db="EMBL/GenBank/DDBJ databases">
        <title>30 novel species of actinomycetes from the DSMZ collection.</title>
        <authorList>
            <person name="Nouioui I."/>
        </authorList>
    </citation>
    <scope>NUCLEOTIDE SEQUENCE</scope>
    <source>
        <strain evidence="13">DSM 40473</strain>
    </source>
</reference>
<accession>A0ABU2SKB8</accession>
<keyword evidence="9" id="KW-0012">Acyltransferase</keyword>
<dbReference type="Gene3D" id="3.30.559.10">
    <property type="entry name" value="Chloramphenicol acetyltransferase-like domain"/>
    <property type="match status" value="1"/>
</dbReference>
<evidence type="ECO:0000256" key="1">
    <source>
        <dbReference type="ARBA" id="ARBA00004771"/>
    </source>
</evidence>
<comment type="catalytic activity">
    <reaction evidence="10">
        <text>an acyl-CoA + a 1,2-diacyl-sn-glycerol = a triacyl-sn-glycerol + CoA</text>
        <dbReference type="Rhea" id="RHEA:10868"/>
        <dbReference type="ChEBI" id="CHEBI:17815"/>
        <dbReference type="ChEBI" id="CHEBI:57287"/>
        <dbReference type="ChEBI" id="CHEBI:58342"/>
        <dbReference type="ChEBI" id="CHEBI:64615"/>
        <dbReference type="EC" id="2.3.1.20"/>
    </reaction>
</comment>
<evidence type="ECO:0000256" key="8">
    <source>
        <dbReference type="ARBA" id="ARBA00023098"/>
    </source>
</evidence>
<keyword evidence="6" id="KW-0808">Transferase</keyword>
<evidence type="ECO:0000256" key="4">
    <source>
        <dbReference type="ARBA" id="ARBA00013244"/>
    </source>
</evidence>
<keyword evidence="7" id="KW-0319">Glycerol metabolism</keyword>
<dbReference type="InterPro" id="IPR004255">
    <property type="entry name" value="O-acyltransferase_WSD1_N"/>
</dbReference>
<evidence type="ECO:0000256" key="5">
    <source>
        <dbReference type="ARBA" id="ARBA00022516"/>
    </source>
</evidence>
<keyword evidence="14" id="KW-1185">Reference proteome</keyword>
<dbReference type="Pfam" id="PF06974">
    <property type="entry name" value="WS_DGAT_C"/>
    <property type="match status" value="1"/>
</dbReference>
<comment type="pathway">
    <text evidence="2">Lipid metabolism.</text>
</comment>
<evidence type="ECO:0000313" key="14">
    <source>
        <dbReference type="Proteomes" id="UP001180531"/>
    </source>
</evidence>
<dbReference type="EC" id="2.3.1.20" evidence="4"/>
<evidence type="ECO:0000256" key="10">
    <source>
        <dbReference type="ARBA" id="ARBA00048109"/>
    </source>
</evidence>
<keyword evidence="5" id="KW-0444">Lipid biosynthesis</keyword>
<keyword evidence="8" id="KW-0443">Lipid metabolism</keyword>
<organism evidence="13 14">
    <name type="scientific">Streptomyces hesseae</name>
    <dbReference type="NCBI Taxonomy" id="3075519"/>
    <lineage>
        <taxon>Bacteria</taxon>
        <taxon>Bacillati</taxon>
        <taxon>Actinomycetota</taxon>
        <taxon>Actinomycetes</taxon>
        <taxon>Kitasatosporales</taxon>
        <taxon>Streptomycetaceae</taxon>
        <taxon>Streptomyces</taxon>
    </lineage>
</organism>
<dbReference type="InterPro" id="IPR023213">
    <property type="entry name" value="CAT-like_dom_sf"/>
</dbReference>
<evidence type="ECO:0000256" key="7">
    <source>
        <dbReference type="ARBA" id="ARBA00022798"/>
    </source>
</evidence>
<protein>
    <recommendedName>
        <fullName evidence="4">diacylglycerol O-acyltransferase</fullName>
        <ecNumber evidence="4">2.3.1.20</ecNumber>
    </recommendedName>
</protein>
<evidence type="ECO:0000313" key="13">
    <source>
        <dbReference type="EMBL" id="MDT0449238.1"/>
    </source>
</evidence>
<dbReference type="Pfam" id="PF03007">
    <property type="entry name" value="WS_DGAT_cat"/>
    <property type="match status" value="1"/>
</dbReference>
<dbReference type="InterPro" id="IPR045034">
    <property type="entry name" value="O-acyltransferase_WSD1-like"/>
</dbReference>
<feature type="domain" description="O-acyltransferase WSD1-like N-terminal" evidence="11">
    <location>
        <begin position="11"/>
        <end position="126"/>
    </location>
</feature>
<dbReference type="PANTHER" id="PTHR31650">
    <property type="entry name" value="O-ACYLTRANSFERASE (WSD1-LIKE) FAMILY PROTEIN"/>
    <property type="match status" value="1"/>
</dbReference>
<comment type="pathway">
    <text evidence="1">Glycerolipid metabolism; triacylglycerol biosynthesis.</text>
</comment>
<dbReference type="InterPro" id="IPR009721">
    <property type="entry name" value="O-acyltransferase_WSD1_C"/>
</dbReference>
<comment type="caution">
    <text evidence="13">The sequence shown here is derived from an EMBL/GenBank/DDBJ whole genome shotgun (WGS) entry which is preliminary data.</text>
</comment>
<dbReference type="RefSeq" id="WP_311609437.1">
    <property type="nucleotide sequence ID" value="NZ_JAVRFI010000004.1"/>
</dbReference>
<proteinExistence type="inferred from homology"/>
<sequence>MSFLLSGSPPALGDLRSRVAARWSRLRRLRWVLTPPPGTGGAGRYRWTEHDRFAVEQHVVQDPAGLTIDSWASANLVRPLSPERPLWELRLMPCPVEGGYGLLLRMHHALADGQSAVTLMRLLLDGPGCALPRPRRHPDRSDLRRVVESFLEPGLAVPLPQRCSPEPDLAWEPVDAGAFRAARRALPHTTATTTETLMAAAAGALRSCFGDPAGWSPGRVRGRGRVFTWVPVSTRTAGNAGELGNHASTLRLPLPAHHDTPSARLMACRGLVDAFGRRALDLPWQLGRAVSILGPRAMDAVLARAMRPSHAAVGCTSLPWGHTRWDLDGDPVVRIVAWPVVPPLGVCHFVLSQYADASVVAVTTHRLPGDAGRLAKGFIREIARLAESGAL</sequence>
<comment type="similarity">
    <text evidence="3">Belongs to the long-chain O-acyltransferase family.</text>
</comment>